<accession>A0ABC9PCI5</accession>
<proteinExistence type="predicted"/>
<dbReference type="EMBL" id="AEWZ01000003">
    <property type="protein sequence ID" value="EGC24580.1"/>
    <property type="molecule type" value="Genomic_DNA"/>
</dbReference>
<dbReference type="GeneID" id="48426708"/>
<organism evidence="1 2">
    <name type="scientific">Streptococcus sanguinis SK405</name>
    <dbReference type="NCBI Taxonomy" id="888817"/>
    <lineage>
        <taxon>Bacteria</taxon>
        <taxon>Bacillati</taxon>
        <taxon>Bacillota</taxon>
        <taxon>Bacilli</taxon>
        <taxon>Lactobacillales</taxon>
        <taxon>Streptococcaceae</taxon>
        <taxon>Streptococcus</taxon>
    </lineage>
</organism>
<protein>
    <submittedName>
        <fullName evidence="1">Uncharacterized protein</fullName>
    </submittedName>
</protein>
<comment type="caution">
    <text evidence="1">The sequence shown here is derived from an EMBL/GenBank/DDBJ whole genome shotgun (WGS) entry which is preliminary data.</text>
</comment>
<reference evidence="1 2" key="1">
    <citation type="submission" date="2011-01" db="EMBL/GenBank/DDBJ databases">
        <authorList>
            <person name="Muzny D."/>
            <person name="Qin X."/>
            <person name="Buhay C."/>
            <person name="Dugan-Rocha S."/>
            <person name="Ding Y."/>
            <person name="Chen G."/>
            <person name="Hawes A."/>
            <person name="Holder M."/>
            <person name="Jhangiani S."/>
            <person name="Johnson A."/>
            <person name="Khan Z."/>
            <person name="Li Z."/>
            <person name="Liu W."/>
            <person name="Liu X."/>
            <person name="Perez L."/>
            <person name="Shen H."/>
            <person name="Wang Q."/>
            <person name="Watt J."/>
            <person name="Xi L."/>
            <person name="Xin Y."/>
            <person name="Zhou J."/>
            <person name="Deng J."/>
            <person name="Jiang H."/>
            <person name="Liu Y."/>
            <person name="Qu J."/>
            <person name="Song X.-Z."/>
            <person name="Zhang L."/>
            <person name="Villasana D."/>
            <person name="Johnson A."/>
            <person name="Liu J."/>
            <person name="Liyanage D."/>
            <person name="Lorensuhewa L."/>
            <person name="Robinson T."/>
            <person name="Song A."/>
            <person name="Song B.-B."/>
            <person name="Dinh H."/>
            <person name="Thornton R."/>
            <person name="Coyle M."/>
            <person name="Francisco L."/>
            <person name="Jackson L."/>
            <person name="Javaid M."/>
            <person name="Korchina V."/>
            <person name="Kovar C."/>
            <person name="Mata R."/>
            <person name="Mathew T."/>
            <person name="Ngo R."/>
            <person name="Nguyen L."/>
            <person name="Nguyen N."/>
            <person name="Okwuonu G."/>
            <person name="Ongeri F."/>
            <person name="Pham C."/>
            <person name="Simmons D."/>
            <person name="Wilczek-Boney K."/>
            <person name="Hale W."/>
            <person name="Jakkamsetti A."/>
            <person name="Pham P."/>
            <person name="Ruth R."/>
            <person name="San Lucas F."/>
            <person name="Warren J."/>
            <person name="Zhang J."/>
            <person name="Zhao Z."/>
            <person name="Zhou C."/>
            <person name="Zhu D."/>
            <person name="Lee S."/>
            <person name="Bess C."/>
            <person name="Blankenburg K."/>
            <person name="Forbes L."/>
            <person name="Fu Q."/>
            <person name="Gubbala S."/>
            <person name="Hirani K."/>
            <person name="Jayaseelan J.C."/>
            <person name="Lara F."/>
            <person name="Munidasa M."/>
            <person name="Palculict T."/>
            <person name="Patil S."/>
            <person name="Pu L.-L."/>
            <person name="Saada N."/>
            <person name="Tang L."/>
            <person name="Weissenberger G."/>
            <person name="Zhu Y."/>
            <person name="Hemphill L."/>
            <person name="Shang Y."/>
            <person name="Youmans B."/>
            <person name="Ayvaz T."/>
            <person name="Ross M."/>
            <person name="Santibanez J."/>
            <person name="Aqrawi P."/>
            <person name="Gross S."/>
            <person name="Joshi V."/>
            <person name="Fowler G."/>
            <person name="Nazareth L."/>
            <person name="Reid J."/>
            <person name="Worley K."/>
            <person name="Petrosino J."/>
            <person name="Highlander S."/>
            <person name="Gibbs R."/>
        </authorList>
    </citation>
    <scope>NUCLEOTIDE SEQUENCE [LARGE SCALE GENOMIC DNA]</scope>
    <source>
        <strain evidence="1 2">SK405</strain>
    </source>
</reference>
<sequence>MALEQLIFFKSKKPRQQCFGFDFLVEEMNKDLAIVWASEKVKASWSCQLFLFGV</sequence>
<gene>
    <name evidence="1" type="ORF">HMPREF9390_1645</name>
</gene>
<name>A0ABC9PCI5_STRSA</name>
<dbReference type="RefSeq" id="WP_002902014.1">
    <property type="nucleotide sequence ID" value="NZ_GL872312.1"/>
</dbReference>
<evidence type="ECO:0000313" key="2">
    <source>
        <dbReference type="Proteomes" id="UP000003857"/>
    </source>
</evidence>
<dbReference type="Proteomes" id="UP000003857">
    <property type="component" value="Unassembled WGS sequence"/>
</dbReference>
<dbReference type="AlphaFoldDB" id="A0ABC9PCI5"/>
<evidence type="ECO:0000313" key="1">
    <source>
        <dbReference type="EMBL" id="EGC24580.1"/>
    </source>
</evidence>